<dbReference type="AlphaFoldDB" id="A0A537JX67"/>
<name>A0A537JX67_9BACT</name>
<feature type="signal peptide" evidence="2">
    <location>
        <begin position="1"/>
        <end position="29"/>
    </location>
</feature>
<gene>
    <name evidence="3" type="ORF">E6H00_13675</name>
</gene>
<feature type="chain" id="PRO_5021850122" evidence="2">
    <location>
        <begin position="30"/>
        <end position="222"/>
    </location>
</feature>
<keyword evidence="2" id="KW-0732">Signal</keyword>
<dbReference type="Proteomes" id="UP000318509">
    <property type="component" value="Unassembled WGS sequence"/>
</dbReference>
<protein>
    <submittedName>
        <fullName evidence="3">Uncharacterized protein</fullName>
    </submittedName>
</protein>
<dbReference type="InterPro" id="IPR011990">
    <property type="entry name" value="TPR-like_helical_dom_sf"/>
</dbReference>
<evidence type="ECO:0000313" key="4">
    <source>
        <dbReference type="Proteomes" id="UP000318509"/>
    </source>
</evidence>
<reference evidence="3 4" key="1">
    <citation type="journal article" date="2019" name="Nat. Microbiol.">
        <title>Mediterranean grassland soil C-N compound turnover is dependent on rainfall and depth, and is mediated by genomically divergent microorganisms.</title>
        <authorList>
            <person name="Diamond S."/>
            <person name="Andeer P.F."/>
            <person name="Li Z."/>
            <person name="Crits-Christoph A."/>
            <person name="Burstein D."/>
            <person name="Anantharaman K."/>
            <person name="Lane K.R."/>
            <person name="Thomas B.C."/>
            <person name="Pan C."/>
            <person name="Northen T.R."/>
            <person name="Banfield J.F."/>
        </authorList>
    </citation>
    <scope>NUCLEOTIDE SEQUENCE [LARGE SCALE GENOMIC DNA]</scope>
    <source>
        <strain evidence="3">NP_3</strain>
    </source>
</reference>
<dbReference type="Gene3D" id="1.25.40.10">
    <property type="entry name" value="Tetratricopeptide repeat domain"/>
    <property type="match status" value="1"/>
</dbReference>
<feature type="repeat" description="TPR" evidence="1">
    <location>
        <begin position="146"/>
        <end position="179"/>
    </location>
</feature>
<sequence length="222" mass="25052">MTRLTAATAAAVCAVLIATVALPVHPARAQHPGQLWDALVPRLKAQLASKPDPEVALRLALVYAHDGALMDWWHTLKQIDQMIGGDGHREEVARRASVHAAGDVRRDPHDLLARYELAFASWFTEHDHHTALEELREITRQEPRNAINHGYLGYVYADRNDTKNTIAQWEEGVRLDPNNNAIRYLLGMAYSRVGRTRDAAVQFALAYRDRTVYNYVTRGEQP</sequence>
<dbReference type="InterPro" id="IPR019734">
    <property type="entry name" value="TPR_rpt"/>
</dbReference>
<keyword evidence="1" id="KW-0802">TPR repeat</keyword>
<organism evidence="3 4">
    <name type="scientific">Candidatus Segetimicrobium genomatis</name>
    <dbReference type="NCBI Taxonomy" id="2569760"/>
    <lineage>
        <taxon>Bacteria</taxon>
        <taxon>Bacillati</taxon>
        <taxon>Candidatus Sysuimicrobiota</taxon>
        <taxon>Candidatus Sysuimicrobiia</taxon>
        <taxon>Candidatus Sysuimicrobiales</taxon>
        <taxon>Candidatus Segetimicrobiaceae</taxon>
        <taxon>Candidatus Segetimicrobium</taxon>
    </lineage>
</organism>
<dbReference type="PROSITE" id="PS50005">
    <property type="entry name" value="TPR"/>
    <property type="match status" value="1"/>
</dbReference>
<comment type="caution">
    <text evidence="3">The sequence shown here is derived from an EMBL/GenBank/DDBJ whole genome shotgun (WGS) entry which is preliminary data.</text>
</comment>
<proteinExistence type="predicted"/>
<evidence type="ECO:0000313" key="3">
    <source>
        <dbReference type="EMBL" id="TMI88123.1"/>
    </source>
</evidence>
<evidence type="ECO:0000256" key="1">
    <source>
        <dbReference type="PROSITE-ProRule" id="PRU00339"/>
    </source>
</evidence>
<evidence type="ECO:0000256" key="2">
    <source>
        <dbReference type="SAM" id="SignalP"/>
    </source>
</evidence>
<dbReference type="SUPFAM" id="SSF48452">
    <property type="entry name" value="TPR-like"/>
    <property type="match status" value="1"/>
</dbReference>
<dbReference type="EMBL" id="VBAK01000145">
    <property type="protein sequence ID" value="TMI88123.1"/>
    <property type="molecule type" value="Genomic_DNA"/>
</dbReference>
<accession>A0A537JX67</accession>